<feature type="domain" description="DDE Tnp4" evidence="8">
    <location>
        <begin position="16"/>
        <end position="163"/>
    </location>
</feature>
<evidence type="ECO:0000256" key="3">
    <source>
        <dbReference type="ARBA" id="ARBA00006958"/>
    </source>
</evidence>
<keyword evidence="4" id="KW-0540">Nuclease</keyword>
<comment type="caution">
    <text evidence="9">The sequence shown here is derived from an EMBL/GenBank/DDBJ whole genome shotgun (WGS) entry which is preliminary data.</text>
</comment>
<dbReference type="EMBL" id="CAUOFW020005200">
    <property type="protein sequence ID" value="CAK9168988.1"/>
    <property type="molecule type" value="Genomic_DNA"/>
</dbReference>
<keyword evidence="7" id="KW-0539">Nucleus</keyword>
<evidence type="ECO:0000256" key="5">
    <source>
        <dbReference type="ARBA" id="ARBA00022723"/>
    </source>
</evidence>
<evidence type="ECO:0000313" key="10">
    <source>
        <dbReference type="Proteomes" id="UP001642360"/>
    </source>
</evidence>
<keyword evidence="5" id="KW-0479">Metal-binding</keyword>
<dbReference type="Proteomes" id="UP001642360">
    <property type="component" value="Unassembled WGS sequence"/>
</dbReference>
<evidence type="ECO:0000256" key="6">
    <source>
        <dbReference type="ARBA" id="ARBA00022801"/>
    </source>
</evidence>
<evidence type="ECO:0000259" key="8">
    <source>
        <dbReference type="Pfam" id="PF13359"/>
    </source>
</evidence>
<protein>
    <recommendedName>
        <fullName evidence="8">DDE Tnp4 domain-containing protein</fullName>
    </recommendedName>
</protein>
<evidence type="ECO:0000256" key="1">
    <source>
        <dbReference type="ARBA" id="ARBA00001968"/>
    </source>
</evidence>
<evidence type="ECO:0000256" key="2">
    <source>
        <dbReference type="ARBA" id="ARBA00004123"/>
    </source>
</evidence>
<proteinExistence type="inferred from homology"/>
<accession>A0ABC8TNN3</accession>
<gene>
    <name evidence="9" type="ORF">ILEXP_LOCUS38413</name>
</gene>
<dbReference type="PANTHER" id="PTHR22930">
    <property type="match status" value="1"/>
</dbReference>
<dbReference type="PANTHER" id="PTHR22930:SF281">
    <property type="entry name" value="NUCLEASE"/>
    <property type="match status" value="1"/>
</dbReference>
<dbReference type="GO" id="GO:0046872">
    <property type="term" value="F:metal ion binding"/>
    <property type="evidence" value="ECO:0007669"/>
    <property type="project" value="UniProtKB-KW"/>
</dbReference>
<comment type="similarity">
    <text evidence="3">Belongs to the HARBI1 family.</text>
</comment>
<evidence type="ECO:0000256" key="7">
    <source>
        <dbReference type="ARBA" id="ARBA00023242"/>
    </source>
</evidence>
<dbReference type="GO" id="GO:0005634">
    <property type="term" value="C:nucleus"/>
    <property type="evidence" value="ECO:0007669"/>
    <property type="project" value="UniProtKB-SubCell"/>
</dbReference>
<dbReference type="AlphaFoldDB" id="A0ABC8TNN3"/>
<organism evidence="9 10">
    <name type="scientific">Ilex paraguariensis</name>
    <name type="common">yerba mate</name>
    <dbReference type="NCBI Taxonomy" id="185542"/>
    <lineage>
        <taxon>Eukaryota</taxon>
        <taxon>Viridiplantae</taxon>
        <taxon>Streptophyta</taxon>
        <taxon>Embryophyta</taxon>
        <taxon>Tracheophyta</taxon>
        <taxon>Spermatophyta</taxon>
        <taxon>Magnoliopsida</taxon>
        <taxon>eudicotyledons</taxon>
        <taxon>Gunneridae</taxon>
        <taxon>Pentapetalae</taxon>
        <taxon>asterids</taxon>
        <taxon>campanulids</taxon>
        <taxon>Aquifoliales</taxon>
        <taxon>Aquifoliaceae</taxon>
        <taxon>Ilex</taxon>
    </lineage>
</organism>
<sequence length="225" mass="26391">MINESGSRVVLEPAEDKPRYRSRTVDIATNVLGVRSQDMGFIYVLPGWEGSATDGRVLRDVMIRRNELVVNRGTYYLVDGGYTNGQRFFAPFRGQMYHLKKWRDGHQPRTLDEFFNMKHYSARNVIEICFGLLKKRWAILRSPSFYPIKIQNRIIIVCCLLHNYMRDQMQIDPIEVEVDATGLVVENNAHDDHITSVETSNEWLTFRLNLTNKMFDEWRASRQRV</sequence>
<dbReference type="Pfam" id="PF13359">
    <property type="entry name" value="DDE_Tnp_4"/>
    <property type="match status" value="1"/>
</dbReference>
<evidence type="ECO:0000256" key="4">
    <source>
        <dbReference type="ARBA" id="ARBA00022722"/>
    </source>
</evidence>
<reference evidence="9 10" key="1">
    <citation type="submission" date="2024-02" db="EMBL/GenBank/DDBJ databases">
        <authorList>
            <person name="Vignale AGUSTIN F."/>
            <person name="Sosa J E."/>
            <person name="Modenutti C."/>
        </authorList>
    </citation>
    <scope>NUCLEOTIDE SEQUENCE [LARGE SCALE GENOMIC DNA]</scope>
</reference>
<comment type="cofactor">
    <cofactor evidence="1">
        <name>a divalent metal cation</name>
        <dbReference type="ChEBI" id="CHEBI:60240"/>
    </cofactor>
</comment>
<evidence type="ECO:0000313" key="9">
    <source>
        <dbReference type="EMBL" id="CAK9168988.1"/>
    </source>
</evidence>
<keyword evidence="10" id="KW-1185">Reference proteome</keyword>
<comment type="subcellular location">
    <subcellularLocation>
        <location evidence="2">Nucleus</location>
    </subcellularLocation>
</comment>
<dbReference type="GO" id="GO:0004518">
    <property type="term" value="F:nuclease activity"/>
    <property type="evidence" value="ECO:0007669"/>
    <property type="project" value="UniProtKB-KW"/>
</dbReference>
<dbReference type="InterPro" id="IPR045249">
    <property type="entry name" value="HARBI1-like"/>
</dbReference>
<dbReference type="GO" id="GO:0016787">
    <property type="term" value="F:hydrolase activity"/>
    <property type="evidence" value="ECO:0007669"/>
    <property type="project" value="UniProtKB-KW"/>
</dbReference>
<name>A0ABC8TNN3_9AQUA</name>
<dbReference type="InterPro" id="IPR027806">
    <property type="entry name" value="HARBI1_dom"/>
</dbReference>
<keyword evidence="6" id="KW-0378">Hydrolase</keyword>